<dbReference type="AlphaFoldDB" id="A0A4Z0PN91"/>
<reference evidence="2 3" key="1">
    <citation type="submission" date="2019-04" db="EMBL/GenBank/DDBJ databases">
        <authorList>
            <person name="Feng G."/>
            <person name="Zhang J."/>
            <person name="Zhu H."/>
        </authorList>
    </citation>
    <scope>NUCLEOTIDE SEQUENCE [LARGE SCALE GENOMIC DNA]</scope>
    <source>
        <strain evidence="2 3">JCM 17223</strain>
    </source>
</reference>
<organism evidence="2 3">
    <name type="scientific">Hymenobacter elongatus</name>
    <dbReference type="NCBI Taxonomy" id="877208"/>
    <lineage>
        <taxon>Bacteria</taxon>
        <taxon>Pseudomonadati</taxon>
        <taxon>Bacteroidota</taxon>
        <taxon>Cytophagia</taxon>
        <taxon>Cytophagales</taxon>
        <taxon>Hymenobacteraceae</taxon>
        <taxon>Hymenobacter</taxon>
    </lineage>
</organism>
<feature type="domain" description="Insertion element IS402-like" evidence="1">
    <location>
        <begin position="9"/>
        <end position="88"/>
    </location>
</feature>
<dbReference type="RefSeq" id="WP_135496738.1">
    <property type="nucleotide sequence ID" value="NZ_SRLD01000007.1"/>
</dbReference>
<comment type="caution">
    <text evidence="2">The sequence shown here is derived from an EMBL/GenBank/DDBJ whole genome shotgun (WGS) entry which is preliminary data.</text>
</comment>
<evidence type="ECO:0000259" key="1">
    <source>
        <dbReference type="Pfam" id="PF13340"/>
    </source>
</evidence>
<protein>
    <submittedName>
        <fullName evidence="2">Transposase</fullName>
    </submittedName>
</protein>
<sequence length="92" mass="10380">MATTQEFIISDALWERLRPLLPVHTPKAHPLGCHRPRVPDRDALNAIFFVLRTGCQWKALDATGLCKGSTAHSRFQAWVQAGVFARLWDEAL</sequence>
<dbReference type="OrthoDB" id="966067at2"/>
<gene>
    <name evidence="2" type="ORF">E5J99_05605</name>
</gene>
<evidence type="ECO:0000313" key="2">
    <source>
        <dbReference type="EMBL" id="TGE18376.1"/>
    </source>
</evidence>
<feature type="non-terminal residue" evidence="2">
    <location>
        <position position="92"/>
    </location>
</feature>
<dbReference type="Pfam" id="PF13340">
    <property type="entry name" value="DUF4096"/>
    <property type="match status" value="1"/>
</dbReference>
<evidence type="ECO:0000313" key="3">
    <source>
        <dbReference type="Proteomes" id="UP000297739"/>
    </source>
</evidence>
<dbReference type="EMBL" id="SRLD01000007">
    <property type="protein sequence ID" value="TGE18376.1"/>
    <property type="molecule type" value="Genomic_DNA"/>
</dbReference>
<dbReference type="Proteomes" id="UP000297739">
    <property type="component" value="Unassembled WGS sequence"/>
</dbReference>
<dbReference type="InterPro" id="IPR025161">
    <property type="entry name" value="IS402-like_dom"/>
</dbReference>
<dbReference type="PANTHER" id="PTHR30007:SF1">
    <property type="entry name" value="BLR1914 PROTEIN"/>
    <property type="match status" value="1"/>
</dbReference>
<keyword evidence="3" id="KW-1185">Reference proteome</keyword>
<accession>A0A4Z0PN91</accession>
<name>A0A4Z0PN91_9BACT</name>
<dbReference type="PANTHER" id="PTHR30007">
    <property type="entry name" value="PHP DOMAIN PROTEIN"/>
    <property type="match status" value="1"/>
</dbReference>
<proteinExistence type="predicted"/>